<evidence type="ECO:0000313" key="2">
    <source>
        <dbReference type="EMBL" id="QDU92624.1"/>
    </source>
</evidence>
<dbReference type="KEGG" id="lcre:Pla8534_03720"/>
<reference evidence="2 3" key="1">
    <citation type="submission" date="2019-02" db="EMBL/GenBank/DDBJ databases">
        <title>Deep-cultivation of Planctomycetes and their phenomic and genomic characterization uncovers novel biology.</title>
        <authorList>
            <person name="Wiegand S."/>
            <person name="Jogler M."/>
            <person name="Boedeker C."/>
            <person name="Pinto D."/>
            <person name="Vollmers J."/>
            <person name="Rivas-Marin E."/>
            <person name="Kohn T."/>
            <person name="Peeters S.H."/>
            <person name="Heuer A."/>
            <person name="Rast P."/>
            <person name="Oberbeckmann S."/>
            <person name="Bunk B."/>
            <person name="Jeske O."/>
            <person name="Meyerdierks A."/>
            <person name="Storesund J.E."/>
            <person name="Kallscheuer N."/>
            <person name="Luecker S."/>
            <person name="Lage O.M."/>
            <person name="Pohl T."/>
            <person name="Merkel B.J."/>
            <person name="Hornburger P."/>
            <person name="Mueller R.-W."/>
            <person name="Bruemmer F."/>
            <person name="Labrenz M."/>
            <person name="Spormann A.M."/>
            <person name="Op den Camp H."/>
            <person name="Overmann J."/>
            <person name="Amann R."/>
            <person name="Jetten M.S.M."/>
            <person name="Mascher T."/>
            <person name="Medema M.H."/>
            <person name="Devos D.P."/>
            <person name="Kaster A.-K."/>
            <person name="Ovreas L."/>
            <person name="Rohde M."/>
            <person name="Galperin M.Y."/>
            <person name="Jogler C."/>
        </authorList>
    </citation>
    <scope>NUCLEOTIDE SEQUENCE [LARGE SCALE GENOMIC DNA]</scope>
    <source>
        <strain evidence="2 3">Pla85_3_4</strain>
    </source>
</reference>
<protein>
    <recommendedName>
        <fullName evidence="4">Outer membrane protein transport protein (OMPP1/FadL/TodX)</fullName>
    </recommendedName>
</protein>
<feature type="signal peptide" evidence="1">
    <location>
        <begin position="1"/>
        <end position="24"/>
    </location>
</feature>
<dbReference type="AlphaFoldDB" id="A0A518DLB5"/>
<dbReference type="Proteomes" id="UP000317648">
    <property type="component" value="Chromosome"/>
</dbReference>
<dbReference type="EMBL" id="CP036433">
    <property type="protein sequence ID" value="QDU92624.1"/>
    <property type="molecule type" value="Genomic_DNA"/>
</dbReference>
<evidence type="ECO:0000256" key="1">
    <source>
        <dbReference type="SAM" id="SignalP"/>
    </source>
</evidence>
<organism evidence="2 3">
    <name type="scientific">Lignipirellula cremea</name>
    <dbReference type="NCBI Taxonomy" id="2528010"/>
    <lineage>
        <taxon>Bacteria</taxon>
        <taxon>Pseudomonadati</taxon>
        <taxon>Planctomycetota</taxon>
        <taxon>Planctomycetia</taxon>
        <taxon>Pirellulales</taxon>
        <taxon>Pirellulaceae</taxon>
        <taxon>Lignipirellula</taxon>
    </lineage>
</organism>
<proteinExistence type="predicted"/>
<keyword evidence="1" id="KW-0732">Signal</keyword>
<keyword evidence="3" id="KW-1185">Reference proteome</keyword>
<accession>A0A518DLB5</accession>
<sequence precursor="true">MARRIWLCWLAAACIAAAPLVGSAQDFDESPSAPAESQRPLAVNPFPGSSAASLVAETDFLSPFASFFSPARQASTTIDLQSYYRSPSRSQLLAVPEMFGDYRRAGPTLVITPASGLLPALATEIPVGAAISGLRAAENNHALPADRVWASFNYFSNAYDVQTDGSFGLTPTSRSQSLYRSVIAVEKLLDCGQTSLEVRMPFGSALNTTGVAGAGANVAGFGVESNSLGNLNLLLKRLMYADECRAFSVGVGLELPTGSSGAITYGALHATVDSQAVHVVPYAAYTERSGRWFGHAFAQLDIAAGSDPFQATLNGATPELAGKIDQPVLLGMDAGLGYWLLQPCCPQGRGLALLSEIHSTLPIHDDDDDFVAAGALGTFAINSPPPAYEVLHLTAGIHAELGQGWSLRSGVVFPMRKERVFDAEYVLQINRTR</sequence>
<gene>
    <name evidence="2" type="ORF">Pla8534_03720</name>
</gene>
<evidence type="ECO:0000313" key="3">
    <source>
        <dbReference type="Proteomes" id="UP000317648"/>
    </source>
</evidence>
<evidence type="ECO:0008006" key="4">
    <source>
        <dbReference type="Google" id="ProtNLM"/>
    </source>
</evidence>
<name>A0A518DLB5_9BACT</name>
<feature type="chain" id="PRO_5021971677" description="Outer membrane protein transport protein (OMPP1/FadL/TodX)" evidence="1">
    <location>
        <begin position="25"/>
        <end position="433"/>
    </location>
</feature>